<dbReference type="Gene3D" id="3.60.21.10">
    <property type="match status" value="1"/>
</dbReference>
<keyword evidence="5" id="KW-1185">Reference proteome</keyword>
<feature type="transmembrane region" description="Helical" evidence="2">
    <location>
        <begin position="23"/>
        <end position="43"/>
    </location>
</feature>
<gene>
    <name evidence="4" type="ORF">KHA97_11280</name>
</gene>
<evidence type="ECO:0000256" key="2">
    <source>
        <dbReference type="SAM" id="Phobius"/>
    </source>
</evidence>
<dbReference type="EMBL" id="JAGYPG010000002">
    <property type="protein sequence ID" value="MBS4195640.1"/>
    <property type="molecule type" value="Genomic_DNA"/>
</dbReference>
<dbReference type="Proteomes" id="UP000681414">
    <property type="component" value="Unassembled WGS sequence"/>
</dbReference>
<dbReference type="RefSeq" id="WP_213124842.1">
    <property type="nucleotide sequence ID" value="NZ_JAGYPG010000002.1"/>
</dbReference>
<dbReference type="CDD" id="cd07381">
    <property type="entry name" value="MPP_CapA"/>
    <property type="match status" value="1"/>
</dbReference>
<dbReference type="Pfam" id="PF09587">
    <property type="entry name" value="PGA_cap"/>
    <property type="match status" value="1"/>
</dbReference>
<name>A0A942TDG3_9BACI</name>
<evidence type="ECO:0000256" key="1">
    <source>
        <dbReference type="ARBA" id="ARBA00005662"/>
    </source>
</evidence>
<dbReference type="InterPro" id="IPR029052">
    <property type="entry name" value="Metallo-depent_PP-like"/>
</dbReference>
<dbReference type="PANTHER" id="PTHR33393:SF13">
    <property type="entry name" value="PGA BIOSYNTHESIS PROTEIN CAPA"/>
    <property type="match status" value="1"/>
</dbReference>
<evidence type="ECO:0000313" key="4">
    <source>
        <dbReference type="EMBL" id="MBS4195640.1"/>
    </source>
</evidence>
<keyword evidence="2" id="KW-0812">Transmembrane</keyword>
<dbReference type="InterPro" id="IPR019079">
    <property type="entry name" value="Capsule_synth_CapA"/>
</dbReference>
<evidence type="ECO:0000259" key="3">
    <source>
        <dbReference type="SMART" id="SM00854"/>
    </source>
</evidence>
<keyword evidence="2" id="KW-0472">Membrane</keyword>
<evidence type="ECO:0000313" key="5">
    <source>
        <dbReference type="Proteomes" id="UP000681414"/>
    </source>
</evidence>
<dbReference type="AlphaFoldDB" id="A0A942TDG3"/>
<reference evidence="4 5" key="1">
    <citation type="submission" date="2021-05" db="EMBL/GenBank/DDBJ databases">
        <title>Novel Bacillus species.</title>
        <authorList>
            <person name="Liu G."/>
        </authorList>
    </citation>
    <scope>NUCLEOTIDE SEQUENCE [LARGE SCALE GENOMIC DNA]</scope>
    <source>
        <strain evidence="5">FJAT-49780</strain>
    </source>
</reference>
<dbReference type="PANTHER" id="PTHR33393">
    <property type="entry name" value="POLYGLUTAMINE SYNTHESIS ACCESSORY PROTEIN RV0574C-RELATED"/>
    <property type="match status" value="1"/>
</dbReference>
<organism evidence="4 5">
    <name type="scientific">Lederbergia citri</name>
    <dbReference type="NCBI Taxonomy" id="2833580"/>
    <lineage>
        <taxon>Bacteria</taxon>
        <taxon>Bacillati</taxon>
        <taxon>Bacillota</taxon>
        <taxon>Bacilli</taxon>
        <taxon>Bacillales</taxon>
        <taxon>Bacillaceae</taxon>
        <taxon>Lederbergia</taxon>
    </lineage>
</organism>
<comment type="similarity">
    <text evidence="1">Belongs to the CapA family.</text>
</comment>
<protein>
    <submittedName>
        <fullName evidence="4">CapA family protein</fullName>
    </submittedName>
</protein>
<comment type="caution">
    <text evidence="4">The sequence shown here is derived from an EMBL/GenBank/DDBJ whole genome shotgun (WGS) entry which is preliminary data.</text>
</comment>
<sequence>MARKLTAQERILKKLKHDKKKNLPYTIITLAITMILMIVFSVASEPPAIKVSEDKNTIFTSTMAGDVMMGRNVEKVTDRYGQDYLFRYVKPYLLTSDYVVSNFEHSVVLQDGYTKAEKYIHLKTSRESVQTLKDLNFSAVTLANNHAKDYGKRGLEDTINTFKEVGLDMVGAGLNLEEAKKISYQTKNGVNVALLGFTDSYTKGARALELRSGVLNADPEIFLPLINEAKMNADLVIVNVHWGQEYDNEAHPRQRELAKAMVDAGADIIVGHHPHVLSSVEVYKNSVIFYSLGNFVFDQGWTRTRDSAIVQYKLQSNGKAKIEVTPLRIREATPQPIGKFGYFHSQKIFRTLTKDTPNKDEWKIENGKLTYELDHSKVLKEVATSGK</sequence>
<accession>A0A942TDG3</accession>
<dbReference type="InterPro" id="IPR052169">
    <property type="entry name" value="CW_Biosynth-Accessory"/>
</dbReference>
<keyword evidence="2" id="KW-1133">Transmembrane helix</keyword>
<proteinExistence type="inferred from homology"/>
<dbReference type="SMART" id="SM00854">
    <property type="entry name" value="PGA_cap"/>
    <property type="match status" value="1"/>
</dbReference>
<dbReference type="SUPFAM" id="SSF56300">
    <property type="entry name" value="Metallo-dependent phosphatases"/>
    <property type="match status" value="1"/>
</dbReference>
<feature type="domain" description="Capsule synthesis protein CapA" evidence="3">
    <location>
        <begin position="60"/>
        <end position="299"/>
    </location>
</feature>